<evidence type="ECO:0000313" key="3">
    <source>
        <dbReference type="Proteomes" id="UP000183653"/>
    </source>
</evidence>
<accession>A0A1H2DVK6</accession>
<dbReference type="InterPro" id="IPR017737">
    <property type="entry name" value="TssE1-like"/>
</dbReference>
<organism evidence="2 3">
    <name type="scientific">Pseudomonas orientalis</name>
    <dbReference type="NCBI Taxonomy" id="76758"/>
    <lineage>
        <taxon>Bacteria</taxon>
        <taxon>Pseudomonadati</taxon>
        <taxon>Pseudomonadota</taxon>
        <taxon>Gammaproteobacteria</taxon>
        <taxon>Pseudomonadales</taxon>
        <taxon>Pseudomonadaceae</taxon>
        <taxon>Pseudomonas</taxon>
    </lineage>
</organism>
<protein>
    <submittedName>
        <fullName evidence="2">Type VI secretion system protein ImpF</fullName>
    </submittedName>
</protein>
<evidence type="ECO:0000313" key="2">
    <source>
        <dbReference type="EMBL" id="SDT86872.1"/>
    </source>
</evidence>
<dbReference type="SUPFAM" id="SSF160719">
    <property type="entry name" value="gpW/gp25-like"/>
    <property type="match status" value="1"/>
</dbReference>
<dbReference type="RefSeq" id="WP_057725599.1">
    <property type="nucleotide sequence ID" value="NZ_JYLM01000011.1"/>
</dbReference>
<reference evidence="2 3" key="1">
    <citation type="submission" date="2016-10" db="EMBL/GenBank/DDBJ databases">
        <authorList>
            <person name="Varghese N."/>
            <person name="Submissions S."/>
        </authorList>
    </citation>
    <scope>NUCLEOTIDE SEQUENCE [LARGE SCALE GENOMIC DNA]</scope>
    <source>
        <strain evidence="2 3">BS2775</strain>
    </source>
</reference>
<keyword evidence="3" id="KW-1185">Reference proteome</keyword>
<gene>
    <name evidence="2" type="ORF">SAMN04490197_0129</name>
</gene>
<dbReference type="AlphaFoldDB" id="A0A1H2DVK6"/>
<proteinExistence type="predicted"/>
<name>A0A1H2DVK6_9PSED</name>
<feature type="domain" description="IraD/Gp25-like" evidence="1">
    <location>
        <begin position="37"/>
        <end position="133"/>
    </location>
</feature>
<dbReference type="Pfam" id="PF04965">
    <property type="entry name" value="GPW_gp25"/>
    <property type="match status" value="1"/>
</dbReference>
<evidence type="ECO:0000259" key="1">
    <source>
        <dbReference type="Pfam" id="PF04965"/>
    </source>
</evidence>
<dbReference type="EMBL" id="LT629782">
    <property type="protein sequence ID" value="SDT86872.1"/>
    <property type="molecule type" value="Genomic_DNA"/>
</dbReference>
<dbReference type="InterPro" id="IPR053176">
    <property type="entry name" value="T6SS_TssE1-like"/>
</dbReference>
<dbReference type="OrthoDB" id="119583at2"/>
<dbReference type="InterPro" id="IPR007048">
    <property type="entry name" value="IraD/Gp25-like"/>
</dbReference>
<dbReference type="PANTHER" id="PTHR38595">
    <property type="entry name" value="CYTOPLASMIC PROTEIN-RELATED"/>
    <property type="match status" value="1"/>
</dbReference>
<dbReference type="Proteomes" id="UP000183653">
    <property type="component" value="Chromosome I"/>
</dbReference>
<dbReference type="PANTHER" id="PTHR38595:SF1">
    <property type="entry name" value="TYPE VI SECRETION SYSTEM COMPONENT TSSE1"/>
    <property type="match status" value="1"/>
</dbReference>
<sequence>MNTPARFLPTLFDRLSDEAPHQPVEGRTQRLYSLADYTASLVRDLETLVNTRQNMQPHSLDAFPQLRGSLLEYGLPDFTSKGLLNPEDRTQIRLQLKQAIESGDRRFRQVRVQLLDSLPQQRQLTFRVDALLRLPETTRQVSFDAVLQVNTQAYTVQNLN</sequence>
<dbReference type="NCBIfam" id="TIGR03357">
    <property type="entry name" value="VI_zyme"/>
    <property type="match status" value="1"/>
</dbReference>
<dbReference type="Gene3D" id="3.10.450.40">
    <property type="match status" value="1"/>
</dbReference>